<proteinExistence type="predicted"/>
<feature type="region of interest" description="Disordered" evidence="1">
    <location>
        <begin position="131"/>
        <end position="161"/>
    </location>
</feature>
<evidence type="ECO:0000313" key="2">
    <source>
        <dbReference type="EMBL" id="CAK0736920.1"/>
    </source>
</evidence>
<feature type="compositionally biased region" description="Polar residues" evidence="1">
    <location>
        <begin position="149"/>
        <end position="161"/>
    </location>
</feature>
<keyword evidence="3" id="KW-1185">Reference proteome</keyword>
<evidence type="ECO:0000256" key="1">
    <source>
        <dbReference type="SAM" id="MobiDB-lite"/>
    </source>
</evidence>
<gene>
    <name evidence="2" type="ORF">CVIRNUC_000825</name>
</gene>
<dbReference type="EMBL" id="CAUYUE010000001">
    <property type="protein sequence ID" value="CAK0736920.1"/>
    <property type="molecule type" value="Genomic_DNA"/>
</dbReference>
<accession>A0AAV1HVW3</accession>
<evidence type="ECO:0000313" key="3">
    <source>
        <dbReference type="Proteomes" id="UP001314263"/>
    </source>
</evidence>
<comment type="caution">
    <text evidence="2">The sequence shown here is derived from an EMBL/GenBank/DDBJ whole genome shotgun (WGS) entry which is preliminary data.</text>
</comment>
<reference evidence="2 3" key="1">
    <citation type="submission" date="2023-10" db="EMBL/GenBank/DDBJ databases">
        <authorList>
            <person name="Maclean D."/>
            <person name="Macfadyen A."/>
        </authorList>
    </citation>
    <scope>NUCLEOTIDE SEQUENCE [LARGE SCALE GENOMIC DNA]</scope>
</reference>
<name>A0AAV1HVW3_9CHLO</name>
<organism evidence="2 3">
    <name type="scientific">Coccomyxa viridis</name>
    <dbReference type="NCBI Taxonomy" id="1274662"/>
    <lineage>
        <taxon>Eukaryota</taxon>
        <taxon>Viridiplantae</taxon>
        <taxon>Chlorophyta</taxon>
        <taxon>core chlorophytes</taxon>
        <taxon>Trebouxiophyceae</taxon>
        <taxon>Trebouxiophyceae incertae sedis</taxon>
        <taxon>Coccomyxaceae</taxon>
        <taxon>Coccomyxa</taxon>
    </lineage>
</organism>
<protein>
    <submittedName>
        <fullName evidence="2">Uncharacterized protein</fullName>
    </submittedName>
</protein>
<dbReference type="Proteomes" id="UP001314263">
    <property type="component" value="Unassembled WGS sequence"/>
</dbReference>
<dbReference type="AlphaFoldDB" id="A0AAV1HVW3"/>
<feature type="region of interest" description="Disordered" evidence="1">
    <location>
        <begin position="30"/>
        <end position="56"/>
    </location>
</feature>
<sequence length="161" mass="17661">MRGNLADIARTALRGVQASRCDFSRGFAASAETSIEGTPPKHESPKKKRVSEEDRVGAKSKLYSILKQSTQPLSSADIWDMAEPMGVKSKSFMKMMLNHMKKARYIKTQKTGKGSQFGYILPEMMKPQAPGVKFPWPVPPTAPAPAQHQAETSPQTSQQAA</sequence>